<feature type="compositionally biased region" description="Low complexity" evidence="2">
    <location>
        <begin position="1236"/>
        <end position="1270"/>
    </location>
</feature>
<feature type="compositionally biased region" description="Acidic residues" evidence="2">
    <location>
        <begin position="3346"/>
        <end position="3369"/>
    </location>
</feature>
<dbReference type="GO" id="GO:0030686">
    <property type="term" value="C:90S preribosome"/>
    <property type="evidence" value="ECO:0007669"/>
    <property type="project" value="TreeGrafter"/>
</dbReference>
<proteinExistence type="predicted"/>
<dbReference type="InterPro" id="IPR052575">
    <property type="entry name" value="SSU_processome_comp_20"/>
</dbReference>
<keyword evidence="6" id="KW-1185">Reference proteome</keyword>
<feature type="compositionally biased region" description="Basic residues" evidence="2">
    <location>
        <begin position="3550"/>
        <end position="3563"/>
    </location>
</feature>
<evidence type="ECO:0000259" key="4">
    <source>
        <dbReference type="Pfam" id="PF20416"/>
    </source>
</evidence>
<dbReference type="Gene3D" id="1.25.10.10">
    <property type="entry name" value="Leucine-rich Repeat Variant"/>
    <property type="match status" value="2"/>
</dbReference>
<dbReference type="InterPro" id="IPR046523">
    <property type="entry name" value="UTP20_dom"/>
</dbReference>
<feature type="compositionally biased region" description="Gly residues" evidence="2">
    <location>
        <begin position="899"/>
        <end position="908"/>
    </location>
</feature>
<feature type="compositionally biased region" description="Low complexity" evidence="2">
    <location>
        <begin position="2393"/>
        <end position="2409"/>
    </location>
</feature>
<feature type="compositionally biased region" description="Acidic residues" evidence="2">
    <location>
        <begin position="1595"/>
        <end position="1617"/>
    </location>
</feature>
<feature type="compositionally biased region" description="Basic residues" evidence="2">
    <location>
        <begin position="3579"/>
        <end position="3593"/>
    </location>
</feature>
<feature type="domain" description="U3 small nucleolar RNA-associated protein 20 N-terminal" evidence="3">
    <location>
        <begin position="1523"/>
        <end position="1706"/>
    </location>
</feature>
<feature type="region of interest" description="Disordered" evidence="2">
    <location>
        <begin position="1236"/>
        <end position="1290"/>
    </location>
</feature>
<feature type="compositionally biased region" description="Low complexity" evidence="2">
    <location>
        <begin position="3140"/>
        <end position="3152"/>
    </location>
</feature>
<reference evidence="5" key="1">
    <citation type="journal article" date="2020" name="bioRxiv">
        <title>Comparative genomics of Chlamydomonas.</title>
        <authorList>
            <person name="Craig R.J."/>
            <person name="Hasan A.R."/>
            <person name="Ness R.W."/>
            <person name="Keightley P.D."/>
        </authorList>
    </citation>
    <scope>NUCLEOTIDE SEQUENCE</scope>
    <source>
        <strain evidence="5">CCAP 11/70</strain>
    </source>
</reference>
<feature type="domain" description="U3 small nucleolar RNA-associated protein 20" evidence="4">
    <location>
        <begin position="2475"/>
        <end position="2736"/>
    </location>
</feature>
<feature type="region of interest" description="Disordered" evidence="2">
    <location>
        <begin position="2596"/>
        <end position="2622"/>
    </location>
</feature>
<feature type="compositionally biased region" description="Acidic residues" evidence="2">
    <location>
        <begin position="2410"/>
        <end position="2426"/>
    </location>
</feature>
<dbReference type="SUPFAM" id="SSF48371">
    <property type="entry name" value="ARM repeat"/>
    <property type="match status" value="2"/>
</dbReference>
<feature type="repeat" description="HEAT" evidence="1">
    <location>
        <begin position="3035"/>
        <end position="3072"/>
    </location>
</feature>
<dbReference type="Proteomes" id="UP000612055">
    <property type="component" value="Unassembled WGS sequence"/>
</dbReference>
<dbReference type="InterPro" id="IPR021133">
    <property type="entry name" value="HEAT_type_2"/>
</dbReference>
<feature type="domain" description="U3 small nucleolar RNA-associated protein 20 N-terminal" evidence="3">
    <location>
        <begin position="1786"/>
        <end position="2095"/>
    </location>
</feature>
<dbReference type="PANTHER" id="PTHR17695:SF11">
    <property type="entry name" value="SMALL SUBUNIT PROCESSOME COMPONENT 20 HOMOLOG"/>
    <property type="match status" value="1"/>
</dbReference>
<feature type="compositionally biased region" description="Basic and acidic residues" evidence="2">
    <location>
        <begin position="1177"/>
        <end position="1186"/>
    </location>
</feature>
<evidence type="ECO:0000256" key="2">
    <source>
        <dbReference type="SAM" id="MobiDB-lite"/>
    </source>
</evidence>
<feature type="compositionally biased region" description="Basic and acidic residues" evidence="2">
    <location>
        <begin position="2266"/>
        <end position="2279"/>
    </location>
</feature>
<feature type="compositionally biased region" description="Acidic residues" evidence="2">
    <location>
        <begin position="3380"/>
        <end position="3401"/>
    </location>
</feature>
<feature type="region of interest" description="Disordered" evidence="2">
    <location>
        <begin position="1594"/>
        <end position="1630"/>
    </location>
</feature>
<dbReference type="InterPro" id="IPR016024">
    <property type="entry name" value="ARM-type_fold"/>
</dbReference>
<feature type="compositionally biased region" description="Low complexity" evidence="2">
    <location>
        <begin position="458"/>
        <end position="468"/>
    </location>
</feature>
<feature type="region of interest" description="Disordered" evidence="2">
    <location>
        <begin position="2258"/>
        <end position="2279"/>
    </location>
</feature>
<feature type="region of interest" description="Disordered" evidence="2">
    <location>
        <begin position="3550"/>
        <end position="3593"/>
    </location>
</feature>
<evidence type="ECO:0000259" key="3">
    <source>
        <dbReference type="Pfam" id="PF07539"/>
    </source>
</evidence>
<sequence length="3593" mass="368513">MSDSEEDWLPDVPKAPRVKRFRFKTFAERVAEVEVDVYRSLVQTKAEPSGGSWLSDGLAHWRELNSASHFLQAAAEVQNLCQSLPLLLLHRGTVEAILLGALEPAARLSLPALLDLVAAFARDLQAEFLPILPRLVRRLVALLDGGAEREPETIESIFTCVSLVFKHLVRLLAADLPAALRATAPLRHHSSDHVRQFAAQAAGFLLRSAPSTPALRAGVRAALAEQAARPSPERTDATGLLLAEAVLGVKHGLHSRAPAVLGLLLREDLIAPEELTPAAAAAAAAAAARQQPAAAGAEAAEAEAGQPPAAAVAVVAAQPPSREQLRARAAAVARVTLDRLLDHLRRGRGGELWSALLGETTSRLRSFESSAAGSGSGSGVLSAEAAAAGRSLGRILLLLAQSVSYFRGSRVDDYAPLFDLMARLMQPAVWIPTAGRTAGTAGSQQPGVASPGSVAEAGHPSPGSSSDGGHSHHQNGEESPDGEAADLVHVSLSYAVLDLARSIIHSHVRQAGASEGPAALSKCPAAWAPAFGRPPASEVLPFVKSLMVYPSNADIARIFGAPMMGCLGRILMVPPPSTSAGSVAGVTAAAAAAGAGACGQADYAGAALLLLRDLCALIQPPESGSGSARSALPLLMTAQPGGVRLAAHVRQLAAAWRAAADAEDARAYDEAKGIAGAWAAVGLLPYACENVPQAIEACESVLAAATEALRQVPTAAAAPPPPRLGGLLLLRAEATEQLAELLKSQPAAAAAVPAAAGLSRSLVDAAEASLQWVLDQQAAAAAAAAAGGSGGASVSGGADYASIRAAGSLLKAVRAGLTAAASGGAAAESARALLSVARLSEVVAVLAPLLSAESQALRAAVLRLLCCFDQPHLEALGPDPRDPIAALHQPPPPTAAASGKGGKAGKGGAKSDQAAAAAAAAALVPAGAAGPKCDLIEVLYGINAKPPTIESGRKWSVAMGRLKTYMEYGRIPSCLVPAFAHGMLGVLCVRFSPLWAPASEALAHGLQFRAQETWPIVFAFLSACQCQLLTGDFPAAAAANSGGREDRGGRHPSRHRSASAASAAITAAPVVHEIPPEQDASVIESLYDRYDKAASAGAPRTVGGLTDPQNRLSHVLRAMAGAPYAVIEARSRDWAPLFLEYTAARGSHFDDGEGDVEAAVAAARAAAEAATVAAAAKPEERAKADGGDEEEAGRPRKKAKKGGKVDAAAAVAAAAAAPAAAAAEDVAMADRRASNAGASSSAAAATPGKKGKKAAAAAPSTPAPAQAQAPPSEPPAAKPTAIPGSGSGSGSASVSVLSRIGGRTWRAGLLDWLKLLGGLRGVRGLARAEELQRAVATHLLEPEGPVQMAALRCLRPYRFRWLPAEMSDRLNKLADDATLREEMAVFPLAPGADGGVGEEARPGLVPLLIRVLFPKMRKRSGRLGGRGAPGSARAAILNFLAHLRPPELRPLLELLLEPMAAAFQRPPPEVEASLVEPGRGAAAEASAASLDSFRLLPPPWWSAPLLGRGLAWWLAAVDGRALAALPPRRKVGFLNAFEDLLSHLGHAVEPFLPPLLAIALRLLASATEGIGAVGTAAVGTAAAVGTINGLGEVEAVPEEAEEANGKEADDDEEEEEEGGKAAVGGSPWDRSREVRTGSLRLLAQVWLRFPASPSADFNAGWGVFLGAVEPLLPRMALEAAASKEPPLLECVLSLSLSPGLARLLGDLPTVPDATLPLLRPAGAAAAAAAATAAAARAAAAAAMAAGGAPPPPPALAMGADAMELDGASEGDEGGKEAWRQRGLGSALMRATVAMLGSGRCTEIVRATVLDVLDALLGCGEALLRRVLLPGLGPLLTALNSAIAEAWAAPGPGGRGRAAGRRRAAGSSAHRELAVLERLGAYVGDPGLAASLAEGLVALLSQAGARSAKQRAGAKGGRLDESGVSRALCALAALWGRLAPGDLPDAAVERYCEAMSLWAIRLTTREPRAALAAAYASVARLIPRMRPTAQLLADLTAWNPTSLDDVDYDRRLAAYGRLTSGSYELVTVTAESDAAAPESGSGSPSGGAWAGMGRLQALPLLLAALHDLRSGSDLSLRQASAAALEALVVALGEAEARLAESGSVSVSGPESGDAADGGSDGLLRLAGRVLYPQLKSQLGSPTLAVRQEHLALLRALVVALPKRFPDLLPLLSDDPETDFFANVAHLQSHRRTRALNKLSKVLRDQAAAAAAGAGGAAIVPAATAAAGEADAGTAGGPCGGRALIDVVVPLLQQFVEEAAGLGGPDQGRAHDKKQSDKDKEANVTDAAVGALGAVAGVLRWPQYEQLLNQFVRLMRKRPAKPLVRSVCAIIDSFHFPLPTEDDEFAPAPPAAAAPVAAAVAPAPAAAAGVKRSRGEAAAEGAAAAAPAAPADATDAAAGTAAAAEPAANAEPEAEDAEAEEAEAEALDLEDPSLAPAPAYVHDPAAEAAEVQRVLLKRILPALHEMLVETKRGEGGEADQAVRAPVALALVKLLRLLPPAAERAELPRALQGVTNLLKARLQRIRDDARTVLVSMMAELGPSYMPYCCHVLRASLPDRGFTAHVIGYTLHAVLEAVLKVAAGESAAAAAAAAMAEPAEDPAAAKEGYDEEDEEPPAGPQEDPAGPVGVLDDCLEMCLPLVEADLFGHVAEAKEVGAFAGQYKEAKRCRAYEAYQLLAQGVTLRTHARMLLSSVTDRLHQAGQPSVRAKLVRLLQFAARGLRTNPTAGPKQVMELVVGVMEGCLTREEAARAAAKAAVGPARSAVAAGLSPGAAAAARAAAAAAGDGAAGRATLHETLVLEFCLTLLLASVRRGVLAGRSPELLALLDPALPLLVRSLRSRHAGCVTLALKTLSAVVPLPLPGLASAAPEAGKAVGALLRKVPNVQHPIAQECFRLLAALLRDCPAYRPTTAMLRFLLGWAFEDLGEAGAAPTAFALLRALLGRRVVVPEVYDVMDRVQQIMVRSQSSAVRSSCSAALLQFLLDFPLGPARLQQHLGFLLANLEYEYESGRLQVLDMLGQVVAKFPAEVLQAQSDVLLMPLVVRLVNDPAPKARASAAQVLRSLLGRLEPAPLDRAAAYCRGWMGREGGGGAAALRRAAAQALGLMAEVEGARFTRRLAEVAPALRRILERQASLSEDQDPTAAAADGESPAADDACPGWQEAYYSLILLEKVAAGSGSGSGSALAWPGPGSGSASEAAAGAPYAPAIWEAVVRLLLHRHVWVRKAAARLVGYGLAAPRVSGGLLGGAPAAAPGGAEGGANGAGPCGGERAGQLAYSFLLQLECEEADDATCLQAVKCLVSLVRHLPAGGAPAEAQAGAGAEQQGRDGKRSRGPAPAANGSAAAGRGGDDEDEEVDEGEEGENEEEEEEEEGGATANGHAGAEEEGAADGEGGDGDGDGDDDAGEGGPSMADQVATRCLTLRGLVRRMARLADDARWSRTRQRAAALRWIAAASSALGAAAVAPYLPVLLRPLYRISEAAAAPPAAAGAVVEDDVRQLAEEVMSHLRTLVGAETLLASYNAAREHVKGRRTDRRKKSAVRGMLDPAAAAAARLRHGARKAEGRKRKMEMMKRERGSGGGRGGRGRGGRGGFKRPRT</sequence>
<feature type="domain" description="U3 small nucleolar RNA-associated protein 20 N-terminal" evidence="3">
    <location>
        <begin position="1305"/>
        <end position="1462"/>
    </location>
</feature>
<protein>
    <submittedName>
        <fullName evidence="5">Uncharacterized protein</fullName>
    </submittedName>
</protein>
<dbReference type="GO" id="GO:0032040">
    <property type="term" value="C:small-subunit processome"/>
    <property type="evidence" value="ECO:0007669"/>
    <property type="project" value="TreeGrafter"/>
</dbReference>
<dbReference type="PROSITE" id="PS50077">
    <property type="entry name" value="HEAT_REPEAT"/>
    <property type="match status" value="1"/>
</dbReference>
<feature type="region of interest" description="Disordered" evidence="2">
    <location>
        <begin position="879"/>
        <end position="908"/>
    </location>
</feature>
<feature type="region of interest" description="Disordered" evidence="2">
    <location>
        <begin position="1039"/>
        <end position="1058"/>
    </location>
</feature>
<name>A0A836BSZ7_9CHLO</name>
<dbReference type="OrthoDB" id="360653at2759"/>
<feature type="region of interest" description="Disordered" evidence="2">
    <location>
        <begin position="3308"/>
        <end position="3408"/>
    </location>
</feature>
<feature type="compositionally biased region" description="Low complexity" evidence="2">
    <location>
        <begin position="3308"/>
        <end position="3320"/>
    </location>
</feature>
<dbReference type="Pfam" id="PF07539">
    <property type="entry name" value="UTP20_N"/>
    <property type="match status" value="3"/>
</dbReference>
<evidence type="ECO:0000313" key="5">
    <source>
        <dbReference type="EMBL" id="KAG2487780.1"/>
    </source>
</evidence>
<feature type="region of interest" description="Disordered" evidence="2">
    <location>
        <begin position="3133"/>
        <end position="3152"/>
    </location>
</feature>
<dbReference type="Pfam" id="PF20416">
    <property type="entry name" value="UTP20"/>
    <property type="match status" value="1"/>
</dbReference>
<accession>A0A836BSZ7</accession>
<dbReference type="PANTHER" id="PTHR17695">
    <property type="entry name" value="SMALL SUBUNIT PROCESSOME COMPONENT 20 HOMOLOG"/>
    <property type="match status" value="1"/>
</dbReference>
<feature type="region of interest" description="Disordered" evidence="2">
    <location>
        <begin position="2393"/>
        <end position="2426"/>
    </location>
</feature>
<dbReference type="EMBL" id="JAEHOE010000092">
    <property type="protein sequence ID" value="KAG2487780.1"/>
    <property type="molecule type" value="Genomic_DNA"/>
</dbReference>
<dbReference type="InterPro" id="IPR011430">
    <property type="entry name" value="UTP20_N"/>
</dbReference>
<evidence type="ECO:0000256" key="1">
    <source>
        <dbReference type="PROSITE-ProRule" id="PRU00103"/>
    </source>
</evidence>
<dbReference type="InterPro" id="IPR011989">
    <property type="entry name" value="ARM-like"/>
</dbReference>
<feature type="region of interest" description="Disordered" evidence="2">
    <location>
        <begin position="1173"/>
        <end position="1204"/>
    </location>
</feature>
<feature type="region of interest" description="Disordered" evidence="2">
    <location>
        <begin position="436"/>
        <end position="482"/>
    </location>
</feature>
<comment type="caution">
    <text evidence="5">The sequence shown here is derived from an EMBL/GenBank/DDBJ whole genome shotgun (WGS) entry which is preliminary data.</text>
</comment>
<gene>
    <name evidence="5" type="ORF">HYH03_013624</name>
</gene>
<organism evidence="5 6">
    <name type="scientific">Edaphochlamys debaryana</name>
    <dbReference type="NCBI Taxonomy" id="47281"/>
    <lineage>
        <taxon>Eukaryota</taxon>
        <taxon>Viridiplantae</taxon>
        <taxon>Chlorophyta</taxon>
        <taxon>core chlorophytes</taxon>
        <taxon>Chlorophyceae</taxon>
        <taxon>CS clade</taxon>
        <taxon>Chlamydomonadales</taxon>
        <taxon>Chlamydomonadales incertae sedis</taxon>
        <taxon>Edaphochlamys</taxon>
    </lineage>
</organism>
<evidence type="ECO:0000313" key="6">
    <source>
        <dbReference type="Proteomes" id="UP000612055"/>
    </source>
</evidence>